<protein>
    <submittedName>
        <fullName evidence="2">Uncharacterized protein</fullName>
    </submittedName>
</protein>
<dbReference type="EMBL" id="BPEU01000029">
    <property type="protein sequence ID" value="GIU44927.1"/>
    <property type="molecule type" value="Genomic_DNA"/>
</dbReference>
<keyword evidence="3" id="KW-1185">Reference proteome</keyword>
<sequence length="67" mass="7550">MTKQTKTKQAFNYMKKLAIGINSFALIIIALSGTTYSEGHFLLYAIILGWGLFIISALERIIELLEK</sequence>
<feature type="transmembrane region" description="Helical" evidence="1">
    <location>
        <begin position="42"/>
        <end position="62"/>
    </location>
</feature>
<comment type="caution">
    <text evidence="2">The sequence shown here is derived from an EMBL/GenBank/DDBJ whole genome shotgun (WGS) entry which is preliminary data.</text>
</comment>
<keyword evidence="1" id="KW-1133">Transmembrane helix</keyword>
<proteinExistence type="predicted"/>
<evidence type="ECO:0000313" key="3">
    <source>
        <dbReference type="Proteomes" id="UP000773469"/>
    </source>
</evidence>
<evidence type="ECO:0000313" key="2">
    <source>
        <dbReference type="EMBL" id="GIU44927.1"/>
    </source>
</evidence>
<dbReference type="Proteomes" id="UP000773469">
    <property type="component" value="Unassembled WGS sequence"/>
</dbReference>
<feature type="transmembrane region" description="Helical" evidence="1">
    <location>
        <begin position="17"/>
        <end position="36"/>
    </location>
</feature>
<keyword evidence="1" id="KW-0812">Transmembrane</keyword>
<reference evidence="2 3" key="1">
    <citation type="submission" date="2021-05" db="EMBL/GenBank/DDBJ databases">
        <title>Molecular characterization for Shewanella algae harboring chromosomal blaOXA-55-like strains isolated from clinical and environment sample.</title>
        <authorList>
            <person name="Ohama Y."/>
            <person name="Aoki K."/>
            <person name="Harada S."/>
            <person name="Moriya K."/>
            <person name="Ishii Y."/>
            <person name="Tateda K."/>
        </authorList>
    </citation>
    <scope>NUCLEOTIDE SEQUENCE [LARGE SCALE GENOMIC DNA]</scope>
    <source>
        <strain evidence="2 3">MBTL60-118</strain>
    </source>
</reference>
<organism evidence="2 3">
    <name type="scientific">Shewanella colwelliana</name>
    <name type="common">Alteromonas colwelliana</name>
    <dbReference type="NCBI Taxonomy" id="23"/>
    <lineage>
        <taxon>Bacteria</taxon>
        <taxon>Pseudomonadati</taxon>
        <taxon>Pseudomonadota</taxon>
        <taxon>Gammaproteobacteria</taxon>
        <taxon>Alteromonadales</taxon>
        <taxon>Shewanellaceae</taxon>
        <taxon>Shewanella</taxon>
    </lineage>
</organism>
<evidence type="ECO:0000256" key="1">
    <source>
        <dbReference type="SAM" id="Phobius"/>
    </source>
</evidence>
<keyword evidence="1" id="KW-0472">Membrane</keyword>
<name>A0ABQ4PBZ5_SHECO</name>
<dbReference type="RefSeq" id="WP_220757466.1">
    <property type="nucleotide sequence ID" value="NZ_BPEU01000029.1"/>
</dbReference>
<gene>
    <name evidence="2" type="ORF">TUM3794_34050</name>
</gene>
<accession>A0ABQ4PBZ5</accession>